<accession>A0ABZ0SL67</accession>
<reference evidence="1 2" key="1">
    <citation type="submission" date="2023-11" db="EMBL/GenBank/DDBJ databases">
        <title>Genome sequence of Microbacterium rhizosphaerae KACC 19337.</title>
        <authorList>
            <person name="Choi H."/>
            <person name="Kim S."/>
            <person name="Kim Y."/>
            <person name="Kwon S.-W."/>
            <person name="Heo J."/>
        </authorList>
    </citation>
    <scope>NUCLEOTIDE SEQUENCE [LARGE SCALE GENOMIC DNA]</scope>
    <source>
        <strain evidence="1 2">KACC 19337</strain>
    </source>
</reference>
<proteinExistence type="predicted"/>
<evidence type="ECO:0008006" key="3">
    <source>
        <dbReference type="Google" id="ProtNLM"/>
    </source>
</evidence>
<evidence type="ECO:0000313" key="1">
    <source>
        <dbReference type="EMBL" id="WPR88940.1"/>
    </source>
</evidence>
<gene>
    <name evidence="1" type="ORF">SM116_14395</name>
</gene>
<name>A0ABZ0SL67_9MICO</name>
<dbReference type="EMBL" id="CP139368">
    <property type="protein sequence ID" value="WPR88940.1"/>
    <property type="molecule type" value="Genomic_DNA"/>
</dbReference>
<evidence type="ECO:0000313" key="2">
    <source>
        <dbReference type="Proteomes" id="UP001323798"/>
    </source>
</evidence>
<protein>
    <recommendedName>
        <fullName evidence="3">Acetyl-CoA carboxylase</fullName>
    </recommendedName>
</protein>
<organism evidence="1 2">
    <name type="scientific">Microbacterium rhizosphaerae</name>
    <dbReference type="NCBI Taxonomy" id="1678237"/>
    <lineage>
        <taxon>Bacteria</taxon>
        <taxon>Bacillati</taxon>
        <taxon>Actinomycetota</taxon>
        <taxon>Actinomycetes</taxon>
        <taxon>Micrococcales</taxon>
        <taxon>Microbacteriaceae</taxon>
        <taxon>Microbacterium</taxon>
    </lineage>
</organism>
<dbReference type="Proteomes" id="UP001323798">
    <property type="component" value="Chromosome"/>
</dbReference>
<dbReference type="RefSeq" id="WP_320941657.1">
    <property type="nucleotide sequence ID" value="NZ_BAABEU010000008.1"/>
</dbReference>
<keyword evidence="2" id="KW-1185">Reference proteome</keyword>
<sequence length="43" mass="4541">MPELTPVFGLMPVLELVPPESSSDVEAPVESSPPVPDWVVVPA</sequence>